<dbReference type="AlphaFoldDB" id="A0A1B9IB78"/>
<dbReference type="EMBL" id="KI894007">
    <property type="protein sequence ID" value="OCF52809.1"/>
    <property type="molecule type" value="Genomic_DNA"/>
</dbReference>
<dbReference type="PANTHER" id="PTHR44472:SF1">
    <property type="entry name" value="DDB1 AND CUL4 ASSOCIATED FACTOR 4"/>
    <property type="match status" value="1"/>
</dbReference>
<accession>A0A1B9IB78</accession>
<dbReference type="InterPro" id="IPR052254">
    <property type="entry name" value="CUL4-DDB1_E3_ligase_receptor"/>
</dbReference>
<protein>
    <submittedName>
        <fullName evidence="4">Uncharacterized protein</fullName>
    </submittedName>
</protein>
<keyword evidence="2" id="KW-0677">Repeat</keyword>
<keyword evidence="6" id="KW-1185">Reference proteome</keyword>
<organism evidence="4">
    <name type="scientific">Kwoniella pini CBS 10737</name>
    <dbReference type="NCBI Taxonomy" id="1296096"/>
    <lineage>
        <taxon>Eukaryota</taxon>
        <taxon>Fungi</taxon>
        <taxon>Dikarya</taxon>
        <taxon>Basidiomycota</taxon>
        <taxon>Agaricomycotina</taxon>
        <taxon>Tremellomycetes</taxon>
        <taxon>Tremellales</taxon>
        <taxon>Cryptococcaceae</taxon>
        <taxon>Kwoniella</taxon>
    </lineage>
</organism>
<name>A0A1B9IB78_9TREE</name>
<evidence type="ECO:0000256" key="2">
    <source>
        <dbReference type="ARBA" id="ARBA00022737"/>
    </source>
</evidence>
<evidence type="ECO:0000313" key="5">
    <source>
        <dbReference type="EMBL" id="WWC67310.1"/>
    </source>
</evidence>
<feature type="compositionally biased region" description="Low complexity" evidence="3">
    <location>
        <begin position="44"/>
        <end position="66"/>
    </location>
</feature>
<dbReference type="KEGG" id="kpin:30168474"/>
<sequence>MSGPLGNLPGMTYDSIRNRYFPTPKGPIVIPTEEDTRPLPTPGPSGYSSPSQSSNFIGRRPSIPSSRSHHATSEIRNQYGYDQQLRSYTSQQSNENNLRQLDQMKNIEQLTLPQPECFSINMKRNRSGSTSDPVCYKQDQRNKLSRVGKIRKKSKFGIRFGGNGNQDKNLSKQDQMLSNLELDVEHHSCGCHGEIITSYKAFGDEGYYATTDHGKLVMHHKNGNTAIFSVCAHNLVGFHYDVPRLTMIAIAGGPDPHLHIFKRDPENLDNVFMSHSELDLHRSEMYGFSSFDDVCTIGGAKAITTVNYTSTLRSTPRRLPSDALTVHQVSRDLVFVGQRSGNVSLEDLRVNTRSQNIVASTLRGKAVVGVKRLNDSAVPWGCIVSGMNHEMLLFDVRFGDKPLRVFEGHFNTFHSNVAMATTPDDKTLFASSSDRRIKAWSIITGNPLIPEPTVPKSAGDPQHNIEEDNPLLRVFKNRVSHLDINDEFGLDVVVKGDLFRFGRKLL</sequence>
<dbReference type="SUPFAM" id="SSF50978">
    <property type="entry name" value="WD40 repeat-like"/>
    <property type="match status" value="1"/>
</dbReference>
<evidence type="ECO:0000313" key="4">
    <source>
        <dbReference type="EMBL" id="OCF52809.1"/>
    </source>
</evidence>
<dbReference type="STRING" id="1296096.A0A1B9IB78"/>
<evidence type="ECO:0000256" key="3">
    <source>
        <dbReference type="SAM" id="MobiDB-lite"/>
    </source>
</evidence>
<reference evidence="5" key="2">
    <citation type="submission" date="2013-07" db="EMBL/GenBank/DDBJ databases">
        <authorList>
            <consortium name="The Broad Institute Genome Sequencing Platform"/>
            <person name="Cuomo C."/>
            <person name="Litvintseva A."/>
            <person name="Chen Y."/>
            <person name="Heitman J."/>
            <person name="Sun S."/>
            <person name="Springer D."/>
            <person name="Dromer F."/>
            <person name="Young S.K."/>
            <person name="Zeng Q."/>
            <person name="Gargeya S."/>
            <person name="Fitzgerald M."/>
            <person name="Abouelleil A."/>
            <person name="Alvarado L."/>
            <person name="Berlin A.M."/>
            <person name="Chapman S.B."/>
            <person name="Dewar J."/>
            <person name="Goldberg J."/>
            <person name="Griggs A."/>
            <person name="Gujja S."/>
            <person name="Hansen M."/>
            <person name="Howarth C."/>
            <person name="Imamovic A."/>
            <person name="Larimer J."/>
            <person name="McCowan C."/>
            <person name="Murphy C."/>
            <person name="Pearson M."/>
            <person name="Priest M."/>
            <person name="Roberts A."/>
            <person name="Saif S."/>
            <person name="Shea T."/>
            <person name="Sykes S."/>
            <person name="Wortman J."/>
            <person name="Nusbaum C."/>
            <person name="Birren B."/>
        </authorList>
    </citation>
    <scope>NUCLEOTIDE SEQUENCE</scope>
    <source>
        <strain evidence="5">CBS 10737</strain>
    </source>
</reference>
<dbReference type="EMBL" id="CP144519">
    <property type="protein sequence ID" value="WWC67310.1"/>
    <property type="molecule type" value="Genomic_DNA"/>
</dbReference>
<dbReference type="Gene3D" id="2.130.10.10">
    <property type="entry name" value="YVTN repeat-like/Quinoprotein amine dehydrogenase"/>
    <property type="match status" value="1"/>
</dbReference>
<proteinExistence type="predicted"/>
<reference evidence="5" key="4">
    <citation type="submission" date="2024-02" db="EMBL/GenBank/DDBJ databases">
        <title>Comparative genomics of Cryptococcus and Kwoniella reveals pathogenesis evolution and contrasting modes of karyotype evolution via chromosome fusion or intercentromeric recombination.</title>
        <authorList>
            <person name="Coelho M.A."/>
            <person name="David-Palma M."/>
            <person name="Shea T."/>
            <person name="Bowers K."/>
            <person name="McGinley-Smith S."/>
            <person name="Mohammad A.W."/>
            <person name="Gnirke A."/>
            <person name="Yurkov A.M."/>
            <person name="Nowrousian M."/>
            <person name="Sun S."/>
            <person name="Cuomo C.A."/>
            <person name="Heitman J."/>
        </authorList>
    </citation>
    <scope>NUCLEOTIDE SEQUENCE</scope>
    <source>
        <strain evidence="5">CBS 10737</strain>
    </source>
</reference>
<dbReference type="InterPro" id="IPR036322">
    <property type="entry name" value="WD40_repeat_dom_sf"/>
</dbReference>
<keyword evidence="1" id="KW-0853">WD repeat</keyword>
<dbReference type="InterPro" id="IPR015943">
    <property type="entry name" value="WD40/YVTN_repeat-like_dom_sf"/>
</dbReference>
<dbReference type="GeneID" id="30168474"/>
<gene>
    <name evidence="4" type="ORF">I206_00105</name>
    <name evidence="5" type="ORF">I206_101218</name>
</gene>
<dbReference type="Proteomes" id="UP000094020">
    <property type="component" value="Chromosome 1"/>
</dbReference>
<reference evidence="4" key="1">
    <citation type="submission" date="2013-07" db="EMBL/GenBank/DDBJ databases">
        <title>The Genome Sequence of Cryptococcus pinus CBS10737.</title>
        <authorList>
            <consortium name="The Broad Institute Genome Sequencing Platform"/>
            <person name="Cuomo C."/>
            <person name="Litvintseva A."/>
            <person name="Chen Y."/>
            <person name="Heitman J."/>
            <person name="Sun S."/>
            <person name="Springer D."/>
            <person name="Dromer F."/>
            <person name="Young S.K."/>
            <person name="Zeng Q."/>
            <person name="Gargeya S."/>
            <person name="Fitzgerald M."/>
            <person name="Abouelleil A."/>
            <person name="Alvarado L."/>
            <person name="Berlin A.M."/>
            <person name="Chapman S.B."/>
            <person name="Dewar J."/>
            <person name="Goldberg J."/>
            <person name="Griggs A."/>
            <person name="Gujja S."/>
            <person name="Hansen M."/>
            <person name="Howarth C."/>
            <person name="Imamovic A."/>
            <person name="Larimer J."/>
            <person name="McCowan C."/>
            <person name="Murphy C."/>
            <person name="Pearson M."/>
            <person name="Priest M."/>
            <person name="Roberts A."/>
            <person name="Saif S."/>
            <person name="Shea T."/>
            <person name="Sykes S."/>
            <person name="Wortman J."/>
            <person name="Nusbaum C."/>
            <person name="Birren B."/>
        </authorList>
    </citation>
    <scope>NUCLEOTIDE SEQUENCE [LARGE SCALE GENOMIC DNA]</scope>
    <source>
        <strain evidence="4">CBS 10737</strain>
    </source>
</reference>
<dbReference type="OrthoDB" id="128867at2759"/>
<dbReference type="RefSeq" id="XP_019014028.1">
    <property type="nucleotide sequence ID" value="XM_019151890.1"/>
</dbReference>
<dbReference type="GO" id="GO:0080008">
    <property type="term" value="C:Cul4-RING E3 ubiquitin ligase complex"/>
    <property type="evidence" value="ECO:0007669"/>
    <property type="project" value="TreeGrafter"/>
</dbReference>
<dbReference type="PANTHER" id="PTHR44472">
    <property type="entry name" value="DDB1- AND CUL4-ASSOCIATED FACTOR 4-RELATED"/>
    <property type="match status" value="1"/>
</dbReference>
<feature type="region of interest" description="Disordered" evidence="3">
    <location>
        <begin position="23"/>
        <end position="72"/>
    </location>
</feature>
<reference evidence="4" key="3">
    <citation type="submission" date="2016-07" db="EMBL/GenBank/DDBJ databases">
        <title>Evolution of pathogenesis and genome organization in the Tremellales.</title>
        <authorList>
            <person name="Cuomo C."/>
            <person name="Litvintseva A."/>
            <person name="Heitman J."/>
            <person name="Chen Y."/>
            <person name="Sun S."/>
            <person name="Springer D."/>
            <person name="Dromer F."/>
            <person name="Young S."/>
            <person name="Zeng Q."/>
            <person name="Chapman S."/>
            <person name="Gujja S."/>
            <person name="Saif S."/>
            <person name="Birren B."/>
        </authorList>
    </citation>
    <scope>NUCLEOTIDE SEQUENCE</scope>
    <source>
        <strain evidence="4">CBS 10737</strain>
    </source>
</reference>
<evidence type="ECO:0000313" key="6">
    <source>
        <dbReference type="Proteomes" id="UP000094020"/>
    </source>
</evidence>
<evidence type="ECO:0000256" key="1">
    <source>
        <dbReference type="ARBA" id="ARBA00022574"/>
    </source>
</evidence>